<dbReference type="Proteomes" id="UP000078492">
    <property type="component" value="Unassembled WGS sequence"/>
</dbReference>
<protein>
    <recommendedName>
        <fullName evidence="3">DDE Tnp4 domain-containing protein</fullName>
    </recommendedName>
</protein>
<evidence type="ECO:0000313" key="1">
    <source>
        <dbReference type="EMBL" id="KYN50580.1"/>
    </source>
</evidence>
<comment type="caution">
    <text evidence="1">The sequence shown here is derived from an EMBL/GenBank/DDBJ whole genome shotgun (WGS) entry which is preliminary data.</text>
</comment>
<dbReference type="EMBL" id="LKEY01035955">
    <property type="protein sequence ID" value="KYN50580.1"/>
    <property type="molecule type" value="Genomic_DNA"/>
</dbReference>
<dbReference type="AlphaFoldDB" id="A0A151K378"/>
<proteinExistence type="predicted"/>
<gene>
    <name evidence="1" type="ORF">ALC57_09014</name>
</gene>
<sequence length="188" mass="22270">MQKVTQLFYIYNCLKQLDKRPKLKMWVRPIFSEQQRLLQGASNNLIVEMQLFDKEKYFNYLRMSPTMFNELLTIVGPRIEKQKVVRNPISAETRLHVTLRWLASGDSMTSLSYAYRIAQCTLSHIIPETCEQIWLALKDRVLINATQNNWRKVAEDFERICQFPHCIGAIDGKNVIIQEYILNIYLYF</sequence>
<name>A0A151K378_9HYME</name>
<evidence type="ECO:0008006" key="3">
    <source>
        <dbReference type="Google" id="ProtNLM"/>
    </source>
</evidence>
<reference evidence="1 2" key="1">
    <citation type="submission" date="2015-09" db="EMBL/GenBank/DDBJ databases">
        <title>Trachymyrmex cornetzi WGS genome.</title>
        <authorList>
            <person name="Nygaard S."/>
            <person name="Hu H."/>
            <person name="Boomsma J."/>
            <person name="Zhang G."/>
        </authorList>
    </citation>
    <scope>NUCLEOTIDE SEQUENCE [LARGE SCALE GENOMIC DNA]</scope>
    <source>
        <strain evidence="1">Tcor2-1</strain>
        <tissue evidence="1">Whole body</tissue>
    </source>
</reference>
<evidence type="ECO:0000313" key="2">
    <source>
        <dbReference type="Proteomes" id="UP000078492"/>
    </source>
</evidence>
<accession>A0A151K378</accession>
<dbReference type="STRING" id="471704.A0A151K378"/>
<keyword evidence="2" id="KW-1185">Reference proteome</keyword>
<organism evidence="1 2">
    <name type="scientific">Trachymyrmex cornetzi</name>
    <dbReference type="NCBI Taxonomy" id="471704"/>
    <lineage>
        <taxon>Eukaryota</taxon>
        <taxon>Metazoa</taxon>
        <taxon>Ecdysozoa</taxon>
        <taxon>Arthropoda</taxon>
        <taxon>Hexapoda</taxon>
        <taxon>Insecta</taxon>
        <taxon>Pterygota</taxon>
        <taxon>Neoptera</taxon>
        <taxon>Endopterygota</taxon>
        <taxon>Hymenoptera</taxon>
        <taxon>Apocrita</taxon>
        <taxon>Aculeata</taxon>
        <taxon>Formicoidea</taxon>
        <taxon>Formicidae</taxon>
        <taxon>Myrmicinae</taxon>
        <taxon>Trachymyrmex</taxon>
    </lineage>
</organism>